<feature type="compositionally biased region" description="Polar residues" evidence="1">
    <location>
        <begin position="37"/>
        <end position="55"/>
    </location>
</feature>
<protein>
    <submittedName>
        <fullName evidence="2">Uncharacterized protein</fullName>
    </submittedName>
</protein>
<keyword evidence="3" id="KW-1185">Reference proteome</keyword>
<name>A0A9Q1R7L6_9SOLA</name>
<dbReference type="Proteomes" id="UP001152561">
    <property type="component" value="Unassembled WGS sequence"/>
</dbReference>
<evidence type="ECO:0000313" key="3">
    <source>
        <dbReference type="Proteomes" id="UP001152561"/>
    </source>
</evidence>
<accession>A0A9Q1R7L6</accession>
<evidence type="ECO:0000313" key="2">
    <source>
        <dbReference type="EMBL" id="KAJ8543306.1"/>
    </source>
</evidence>
<organism evidence="2 3">
    <name type="scientific">Anisodus acutangulus</name>
    <dbReference type="NCBI Taxonomy" id="402998"/>
    <lineage>
        <taxon>Eukaryota</taxon>
        <taxon>Viridiplantae</taxon>
        <taxon>Streptophyta</taxon>
        <taxon>Embryophyta</taxon>
        <taxon>Tracheophyta</taxon>
        <taxon>Spermatophyta</taxon>
        <taxon>Magnoliopsida</taxon>
        <taxon>eudicotyledons</taxon>
        <taxon>Gunneridae</taxon>
        <taxon>Pentapetalae</taxon>
        <taxon>asterids</taxon>
        <taxon>lamiids</taxon>
        <taxon>Solanales</taxon>
        <taxon>Solanaceae</taxon>
        <taxon>Solanoideae</taxon>
        <taxon>Hyoscyameae</taxon>
        <taxon>Anisodus</taxon>
    </lineage>
</organism>
<proteinExistence type="predicted"/>
<gene>
    <name evidence="2" type="ORF">K7X08_005829</name>
</gene>
<dbReference type="AlphaFoldDB" id="A0A9Q1R7L6"/>
<feature type="region of interest" description="Disordered" evidence="1">
    <location>
        <begin position="29"/>
        <end position="74"/>
    </location>
</feature>
<dbReference type="OrthoDB" id="1736946at2759"/>
<evidence type="ECO:0000256" key="1">
    <source>
        <dbReference type="SAM" id="MobiDB-lite"/>
    </source>
</evidence>
<reference evidence="3" key="1">
    <citation type="journal article" date="2023" name="Proc. Natl. Acad. Sci. U.S.A.">
        <title>Genomic and structural basis for evolution of tropane alkaloid biosynthesis.</title>
        <authorList>
            <person name="Wanga Y.-J."/>
            <person name="Taina T."/>
            <person name="Yua J.-Y."/>
            <person name="Lia J."/>
            <person name="Xua B."/>
            <person name="Chenc J."/>
            <person name="D'Auriad J.C."/>
            <person name="Huanga J.-P."/>
            <person name="Huanga S.-X."/>
        </authorList>
    </citation>
    <scope>NUCLEOTIDE SEQUENCE [LARGE SCALE GENOMIC DNA]</scope>
    <source>
        <strain evidence="3">cv. KIB-2019</strain>
    </source>
</reference>
<sequence>MIHTHMRWIQKPVVKQNLLWRSKDERHLHVANKDGRSNTNETGRSQSTAFKSSGLQRKGAGKGAPFESKEPQVETGIIEDATSLNAVVKVFCTHTAPDYSLPWQKQDNLQVLEGMQFQLSQLHTSFKICLLCTIGN</sequence>
<dbReference type="EMBL" id="JAJAGQ010000014">
    <property type="protein sequence ID" value="KAJ8543306.1"/>
    <property type="molecule type" value="Genomic_DNA"/>
</dbReference>
<comment type="caution">
    <text evidence="2">The sequence shown here is derived from an EMBL/GenBank/DDBJ whole genome shotgun (WGS) entry which is preliminary data.</text>
</comment>